<dbReference type="Proteomes" id="UP000630142">
    <property type="component" value="Unassembled WGS sequence"/>
</dbReference>
<keyword evidence="1" id="KW-0812">Transmembrane</keyword>
<dbReference type="GO" id="GO:0000271">
    <property type="term" value="P:polysaccharide biosynthetic process"/>
    <property type="evidence" value="ECO:0007669"/>
    <property type="project" value="TreeGrafter"/>
</dbReference>
<accession>A0A8J3DSZ3</accession>
<evidence type="ECO:0000313" key="3">
    <source>
        <dbReference type="EMBL" id="GHD09547.1"/>
    </source>
</evidence>
<feature type="transmembrane region" description="Helical" evidence="1">
    <location>
        <begin position="259"/>
        <end position="277"/>
    </location>
</feature>
<dbReference type="EMBL" id="BMZQ01000001">
    <property type="protein sequence ID" value="GHD09547.1"/>
    <property type="molecule type" value="Genomic_DNA"/>
</dbReference>
<feature type="transmembrane region" description="Helical" evidence="1">
    <location>
        <begin position="314"/>
        <end position="335"/>
    </location>
</feature>
<evidence type="ECO:0000313" key="4">
    <source>
        <dbReference type="Proteomes" id="UP000630142"/>
    </source>
</evidence>
<feature type="transmembrane region" description="Helical" evidence="1">
    <location>
        <begin position="90"/>
        <end position="110"/>
    </location>
</feature>
<keyword evidence="3" id="KW-0012">Acyltransferase</keyword>
<dbReference type="PANTHER" id="PTHR23028">
    <property type="entry name" value="ACETYLTRANSFERASE"/>
    <property type="match status" value="1"/>
</dbReference>
<evidence type="ECO:0000256" key="1">
    <source>
        <dbReference type="SAM" id="Phobius"/>
    </source>
</evidence>
<sequence length="372" mass="40396">MSTPSGASLPNHDRLAALDALRFVAASSVLAFHYFFRGSSAPVFLDVGYPEVAGMAMYGYLGVNLFFMISGFVIAWSAEGRGAVTFALLRFARIYPAFAVCMSLTCLVAFTAADPRFPVSAAQWLANLFIFSPAAGQPFVDGVYWSIVLELIFYGWMTLGITTGLFKTRPLILVAGWMLISAINEFVLNSSALRVLLITEYSGWFAVGILMHRLRTVGSSFYAFVLLIAAMLLATATSFRGQEWMVDHYGVALEDTQLIAAVLALSAIFIATVRFGGALRSTPLLLAISGLTYPLYLLHQNIGYITLNCLSPLLGRWTASLVVVIAMVALAYLVFRWIELTARRWLAGKLRAHPVIPDGSSDNAAGNQAVSA</sequence>
<comment type="caution">
    <text evidence="3">The sequence shown here is derived from an EMBL/GenBank/DDBJ whole genome shotgun (WGS) entry which is preliminary data.</text>
</comment>
<dbReference type="InterPro" id="IPR050879">
    <property type="entry name" value="Acyltransferase_3"/>
</dbReference>
<dbReference type="PANTHER" id="PTHR23028:SF53">
    <property type="entry name" value="ACYL_TRANSF_3 DOMAIN-CONTAINING PROTEIN"/>
    <property type="match status" value="1"/>
</dbReference>
<evidence type="ECO:0000259" key="2">
    <source>
        <dbReference type="Pfam" id="PF01757"/>
    </source>
</evidence>
<feature type="transmembrane region" description="Helical" evidence="1">
    <location>
        <begin position="221"/>
        <end position="239"/>
    </location>
</feature>
<feature type="transmembrane region" description="Helical" evidence="1">
    <location>
        <begin position="57"/>
        <end position="78"/>
    </location>
</feature>
<feature type="domain" description="Acyltransferase 3" evidence="2">
    <location>
        <begin position="16"/>
        <end position="335"/>
    </location>
</feature>
<feature type="transmembrane region" description="Helical" evidence="1">
    <location>
        <begin position="171"/>
        <end position="189"/>
    </location>
</feature>
<feature type="transmembrane region" description="Helical" evidence="1">
    <location>
        <begin position="195"/>
        <end position="214"/>
    </location>
</feature>
<keyword evidence="1" id="KW-0472">Membrane</keyword>
<dbReference type="Pfam" id="PF01757">
    <property type="entry name" value="Acyl_transf_3"/>
    <property type="match status" value="1"/>
</dbReference>
<proteinExistence type="predicted"/>
<name>A0A8J3DSZ3_9HYPH</name>
<keyword evidence="4" id="KW-1185">Reference proteome</keyword>
<dbReference type="GO" id="GO:0016747">
    <property type="term" value="F:acyltransferase activity, transferring groups other than amino-acyl groups"/>
    <property type="evidence" value="ECO:0007669"/>
    <property type="project" value="InterPro"/>
</dbReference>
<feature type="transmembrane region" description="Helical" evidence="1">
    <location>
        <begin position="284"/>
        <end position="302"/>
    </location>
</feature>
<dbReference type="AlphaFoldDB" id="A0A8J3DSZ3"/>
<reference evidence="3" key="2">
    <citation type="submission" date="2020-09" db="EMBL/GenBank/DDBJ databases">
        <authorList>
            <person name="Sun Q."/>
            <person name="Kim S."/>
        </authorList>
    </citation>
    <scope>NUCLEOTIDE SEQUENCE</scope>
    <source>
        <strain evidence="3">KCTC 42249</strain>
    </source>
</reference>
<dbReference type="InterPro" id="IPR002656">
    <property type="entry name" value="Acyl_transf_3_dom"/>
</dbReference>
<keyword evidence="1" id="KW-1133">Transmembrane helix</keyword>
<keyword evidence="3" id="KW-0808">Transferase</keyword>
<organism evidence="3 4">
    <name type="scientific">Tianweitania populi</name>
    <dbReference type="NCBI Taxonomy" id="1607949"/>
    <lineage>
        <taxon>Bacteria</taxon>
        <taxon>Pseudomonadati</taxon>
        <taxon>Pseudomonadota</taxon>
        <taxon>Alphaproteobacteria</taxon>
        <taxon>Hyphomicrobiales</taxon>
        <taxon>Phyllobacteriaceae</taxon>
        <taxon>Tianweitania</taxon>
    </lineage>
</organism>
<protein>
    <submittedName>
        <fullName evidence="3">Acyltransferase</fullName>
    </submittedName>
</protein>
<reference evidence="3" key="1">
    <citation type="journal article" date="2014" name="Int. J. Syst. Evol. Microbiol.">
        <title>Complete genome sequence of Corynebacterium casei LMG S-19264T (=DSM 44701T), isolated from a smear-ripened cheese.</title>
        <authorList>
            <consortium name="US DOE Joint Genome Institute (JGI-PGF)"/>
            <person name="Walter F."/>
            <person name="Albersmeier A."/>
            <person name="Kalinowski J."/>
            <person name="Ruckert C."/>
        </authorList>
    </citation>
    <scope>NUCLEOTIDE SEQUENCE</scope>
    <source>
        <strain evidence="3">KCTC 42249</strain>
    </source>
</reference>
<dbReference type="RefSeq" id="WP_189502216.1">
    <property type="nucleotide sequence ID" value="NZ_BMZQ01000001.1"/>
</dbReference>
<gene>
    <name evidence="3" type="ORF">GCM10016234_10420</name>
</gene>
<feature type="transmembrane region" description="Helical" evidence="1">
    <location>
        <begin position="142"/>
        <end position="159"/>
    </location>
</feature>
<dbReference type="GO" id="GO:0016020">
    <property type="term" value="C:membrane"/>
    <property type="evidence" value="ECO:0007669"/>
    <property type="project" value="TreeGrafter"/>
</dbReference>